<dbReference type="NCBIfam" id="NF037970">
    <property type="entry name" value="vanZ_1"/>
    <property type="match status" value="1"/>
</dbReference>
<feature type="transmembrane region" description="Helical" evidence="1">
    <location>
        <begin position="34"/>
        <end position="50"/>
    </location>
</feature>
<reference evidence="3" key="1">
    <citation type="submission" date="2019-02" db="EMBL/GenBank/DDBJ databases">
        <authorList>
            <person name="Li S.-H."/>
        </authorList>
    </citation>
    <scope>NUCLEOTIDE SEQUENCE</scope>
    <source>
        <strain evidence="3">IMCC11814</strain>
    </source>
</reference>
<protein>
    <submittedName>
        <fullName evidence="3">VanZ family protein</fullName>
    </submittedName>
</protein>
<gene>
    <name evidence="3" type="ORF">EYC82_09885</name>
</gene>
<keyword evidence="1" id="KW-1133">Transmembrane helix</keyword>
<evidence type="ECO:0000313" key="4">
    <source>
        <dbReference type="Proteomes" id="UP001143304"/>
    </source>
</evidence>
<feature type="transmembrane region" description="Helical" evidence="1">
    <location>
        <begin position="84"/>
        <end position="103"/>
    </location>
</feature>
<sequence>MLVNTVVVFLYTLFVAVVSLSPGTGSSIDPWDKLAHFGTYGIFTVLVWGITGYGRRFIVACLCIVLYGGIIEITQSFLPGRVMSGYDFLANTLGVVIAGSWLWRRVAIRRAGVIRAEHRN</sequence>
<name>A0ABT3T5U6_9GAMM</name>
<accession>A0ABT3T5U6</accession>
<keyword evidence="1" id="KW-0472">Membrane</keyword>
<evidence type="ECO:0000256" key="1">
    <source>
        <dbReference type="SAM" id="Phobius"/>
    </source>
</evidence>
<keyword evidence="1" id="KW-0812">Transmembrane</keyword>
<dbReference type="InterPro" id="IPR006976">
    <property type="entry name" value="VanZ-like"/>
</dbReference>
<feature type="transmembrane region" description="Helical" evidence="1">
    <location>
        <begin position="57"/>
        <end position="78"/>
    </location>
</feature>
<proteinExistence type="predicted"/>
<organism evidence="3 4">
    <name type="scientific">Candidatus Marimicrobium litorale</name>
    <dbReference type="NCBI Taxonomy" id="2518991"/>
    <lineage>
        <taxon>Bacteria</taxon>
        <taxon>Pseudomonadati</taxon>
        <taxon>Pseudomonadota</taxon>
        <taxon>Gammaproteobacteria</taxon>
        <taxon>Cellvibrionales</taxon>
        <taxon>Halieaceae</taxon>
        <taxon>Marimicrobium</taxon>
    </lineage>
</organism>
<dbReference type="Proteomes" id="UP001143304">
    <property type="component" value="Unassembled WGS sequence"/>
</dbReference>
<dbReference type="EMBL" id="SHNO01000001">
    <property type="protein sequence ID" value="MCX2977663.1"/>
    <property type="molecule type" value="Genomic_DNA"/>
</dbReference>
<evidence type="ECO:0000259" key="2">
    <source>
        <dbReference type="Pfam" id="PF04892"/>
    </source>
</evidence>
<dbReference type="Pfam" id="PF04892">
    <property type="entry name" value="VanZ"/>
    <property type="match status" value="1"/>
</dbReference>
<evidence type="ECO:0000313" key="3">
    <source>
        <dbReference type="EMBL" id="MCX2977663.1"/>
    </source>
</evidence>
<dbReference type="PANTHER" id="PTHR28008">
    <property type="entry name" value="DOMAIN PROTEIN, PUTATIVE (AFU_ORTHOLOGUE AFUA_3G10980)-RELATED"/>
    <property type="match status" value="1"/>
</dbReference>
<comment type="caution">
    <text evidence="3">The sequence shown here is derived from an EMBL/GenBank/DDBJ whole genome shotgun (WGS) entry which is preliminary data.</text>
</comment>
<feature type="transmembrane region" description="Helical" evidence="1">
    <location>
        <begin position="7"/>
        <end position="28"/>
    </location>
</feature>
<keyword evidence="4" id="KW-1185">Reference proteome</keyword>
<feature type="domain" description="VanZ-like" evidence="2">
    <location>
        <begin position="24"/>
        <end position="102"/>
    </location>
</feature>
<dbReference type="PANTHER" id="PTHR28008:SF1">
    <property type="entry name" value="DOMAIN PROTEIN, PUTATIVE (AFU_ORTHOLOGUE AFUA_3G10980)-RELATED"/>
    <property type="match status" value="1"/>
</dbReference>